<dbReference type="Proteomes" id="UP000646365">
    <property type="component" value="Unassembled WGS sequence"/>
</dbReference>
<protein>
    <submittedName>
        <fullName evidence="1">Uncharacterized protein</fullName>
    </submittedName>
</protein>
<evidence type="ECO:0000313" key="1">
    <source>
        <dbReference type="EMBL" id="GGF04437.1"/>
    </source>
</evidence>
<dbReference type="AlphaFoldDB" id="A0A8J2YPV6"/>
<reference evidence="1" key="1">
    <citation type="journal article" date="2014" name="Int. J. Syst. Evol. Microbiol.">
        <title>Complete genome sequence of Corynebacterium casei LMG S-19264T (=DSM 44701T), isolated from a smear-ripened cheese.</title>
        <authorList>
            <consortium name="US DOE Joint Genome Institute (JGI-PGF)"/>
            <person name="Walter F."/>
            <person name="Albersmeier A."/>
            <person name="Kalinowski J."/>
            <person name="Ruckert C."/>
        </authorList>
    </citation>
    <scope>NUCLEOTIDE SEQUENCE</scope>
    <source>
        <strain evidence="1">CGMCC 1.15725</strain>
    </source>
</reference>
<sequence length="49" mass="5093">MTHLLASGYKAGPAAYHERGFAAACGGEALIVRRDRRPVLPSLIAEGAA</sequence>
<comment type="caution">
    <text evidence="1">The sequence shown here is derived from an EMBL/GenBank/DDBJ whole genome shotgun (WGS) entry which is preliminary data.</text>
</comment>
<proteinExistence type="predicted"/>
<dbReference type="RefSeq" id="WP_189042654.1">
    <property type="nucleotide sequence ID" value="NZ_BMJQ01000002.1"/>
</dbReference>
<evidence type="ECO:0000313" key="2">
    <source>
        <dbReference type="Proteomes" id="UP000646365"/>
    </source>
</evidence>
<name>A0A8J2YPV6_9PROT</name>
<gene>
    <name evidence="1" type="ORF">GCM10011611_07300</name>
</gene>
<dbReference type="EMBL" id="BMJQ01000002">
    <property type="protein sequence ID" value="GGF04437.1"/>
    <property type="molecule type" value="Genomic_DNA"/>
</dbReference>
<keyword evidence="2" id="KW-1185">Reference proteome</keyword>
<organism evidence="1 2">
    <name type="scientific">Aliidongia dinghuensis</name>
    <dbReference type="NCBI Taxonomy" id="1867774"/>
    <lineage>
        <taxon>Bacteria</taxon>
        <taxon>Pseudomonadati</taxon>
        <taxon>Pseudomonadota</taxon>
        <taxon>Alphaproteobacteria</taxon>
        <taxon>Rhodospirillales</taxon>
        <taxon>Dongiaceae</taxon>
        <taxon>Aliidongia</taxon>
    </lineage>
</organism>
<accession>A0A8J2YPV6</accession>
<reference evidence="1" key="2">
    <citation type="submission" date="2020-09" db="EMBL/GenBank/DDBJ databases">
        <authorList>
            <person name="Sun Q."/>
            <person name="Zhou Y."/>
        </authorList>
    </citation>
    <scope>NUCLEOTIDE SEQUENCE</scope>
    <source>
        <strain evidence="1">CGMCC 1.15725</strain>
    </source>
</reference>